<feature type="region of interest" description="Disordered" evidence="6">
    <location>
        <begin position="26"/>
        <end position="46"/>
    </location>
</feature>
<keyword evidence="9" id="KW-1185">Reference proteome</keyword>
<dbReference type="AlphaFoldDB" id="A0AA96LT28"/>
<organism evidence="8 9">
    <name type="scientific">Paenibacillus roseopurpureus</name>
    <dbReference type="NCBI Taxonomy" id="2918901"/>
    <lineage>
        <taxon>Bacteria</taxon>
        <taxon>Bacillati</taxon>
        <taxon>Bacillota</taxon>
        <taxon>Bacilli</taxon>
        <taxon>Bacillales</taxon>
        <taxon>Paenibacillaceae</taxon>
        <taxon>Paenibacillus</taxon>
    </lineage>
</organism>
<evidence type="ECO:0000256" key="3">
    <source>
        <dbReference type="ARBA" id="ARBA00023136"/>
    </source>
</evidence>
<keyword evidence="4" id="KW-0564">Palmitate</keyword>
<feature type="chain" id="PRO_5041670461" evidence="7">
    <location>
        <begin position="23"/>
        <end position="521"/>
    </location>
</feature>
<dbReference type="Pfam" id="PF01547">
    <property type="entry name" value="SBP_bac_1"/>
    <property type="match status" value="1"/>
</dbReference>
<dbReference type="RefSeq" id="WP_314803259.1">
    <property type="nucleotide sequence ID" value="NZ_CP130319.1"/>
</dbReference>
<evidence type="ECO:0000256" key="6">
    <source>
        <dbReference type="SAM" id="MobiDB-lite"/>
    </source>
</evidence>
<dbReference type="SUPFAM" id="SSF53850">
    <property type="entry name" value="Periplasmic binding protein-like II"/>
    <property type="match status" value="1"/>
</dbReference>
<dbReference type="EMBL" id="CP130319">
    <property type="protein sequence ID" value="WNR46016.1"/>
    <property type="molecule type" value="Genomic_DNA"/>
</dbReference>
<keyword evidence="3" id="KW-0472">Membrane</keyword>
<dbReference type="Gene3D" id="3.40.190.10">
    <property type="entry name" value="Periplasmic binding protein-like II"/>
    <property type="match status" value="2"/>
</dbReference>
<feature type="signal peptide" evidence="7">
    <location>
        <begin position="1"/>
        <end position="22"/>
    </location>
</feature>
<feature type="compositionally biased region" description="Low complexity" evidence="6">
    <location>
        <begin position="34"/>
        <end position="46"/>
    </location>
</feature>
<dbReference type="Proteomes" id="UP001304650">
    <property type="component" value="Chromosome"/>
</dbReference>
<dbReference type="KEGG" id="proo:MJB10_07950"/>
<evidence type="ECO:0000256" key="5">
    <source>
        <dbReference type="ARBA" id="ARBA00023288"/>
    </source>
</evidence>
<evidence type="ECO:0000313" key="8">
    <source>
        <dbReference type="EMBL" id="WNR46016.1"/>
    </source>
</evidence>
<dbReference type="PANTHER" id="PTHR43649:SF33">
    <property type="entry name" value="POLYGALACTURONAN_RHAMNOGALACTURONAN-BINDING PROTEIN YTCQ"/>
    <property type="match status" value="1"/>
</dbReference>
<accession>A0AA96LT28</accession>
<evidence type="ECO:0000256" key="1">
    <source>
        <dbReference type="ARBA" id="ARBA00022475"/>
    </source>
</evidence>
<name>A0AA96LT28_9BACL</name>
<keyword evidence="1" id="KW-1003">Cell membrane</keyword>
<keyword evidence="2 7" id="KW-0732">Signal</keyword>
<proteinExistence type="predicted"/>
<evidence type="ECO:0000256" key="7">
    <source>
        <dbReference type="SAM" id="SignalP"/>
    </source>
</evidence>
<dbReference type="PROSITE" id="PS51257">
    <property type="entry name" value="PROKAR_LIPOPROTEIN"/>
    <property type="match status" value="1"/>
</dbReference>
<evidence type="ECO:0000313" key="9">
    <source>
        <dbReference type="Proteomes" id="UP001304650"/>
    </source>
</evidence>
<evidence type="ECO:0000256" key="4">
    <source>
        <dbReference type="ARBA" id="ARBA00023139"/>
    </source>
</evidence>
<evidence type="ECO:0000256" key="2">
    <source>
        <dbReference type="ARBA" id="ARBA00022729"/>
    </source>
</evidence>
<gene>
    <name evidence="8" type="ORF">MJB10_07950</name>
</gene>
<dbReference type="PANTHER" id="PTHR43649">
    <property type="entry name" value="ARABINOSE-BINDING PROTEIN-RELATED"/>
    <property type="match status" value="1"/>
</dbReference>
<reference evidence="8" key="1">
    <citation type="submission" date="2022-02" db="EMBL/GenBank/DDBJ databases">
        <title>Paenibacillus sp. MBLB1832 Whole Genome Shotgun Sequencing.</title>
        <authorList>
            <person name="Hwang C.Y."/>
            <person name="Cho E.-S."/>
            <person name="Seo M.-J."/>
        </authorList>
    </citation>
    <scope>NUCLEOTIDE SEQUENCE</scope>
    <source>
        <strain evidence="8">MBLB1832</strain>
    </source>
</reference>
<dbReference type="InterPro" id="IPR050490">
    <property type="entry name" value="Bact_solute-bd_prot1"/>
</dbReference>
<sequence length="521" mass="57662">MKKGHASKVVLIAALAVTTALAGCSKSTEEGNKAKPATSAAPATPSTPTTIDLMTINYDGVVPKEDNAVLLEMQKRTNTKLNINFVPSNNYGDKFKVVLASGEIPDVILTTGISDSVTTQAIRQGAFWDLTPYLKDYPNLQKTYPKDSFENTKVDGKIYGLPRPRPLVGGAAFPALRQDWLEKLNLKMPENMEELYTVLKAFTEKDPDGNGVKDTYGLAGSVAEGYMDKLVWVSDVFAGNNNFDIFKDGKMVWRDFEPSEREAILWLQRAYKEGVLMPDFGIMKGSQAIDAMKQGKVGAIGTSMDSKNMGEWIANLKKMDPKANVAHVPTLISPATGKKYAIKEAGVFGNYLINKKVPEAKLKQILAFFDYGATPEGMELGNYGVKDVHFKVVDGVKTRTDEWKNIAAQPLTNIWTLVDPYSRIAPTADYTSELRDRDKKIIDERLQYGVFINTSGITSDTYLKVGPELGKKVQDMRMKVILGKETIEAWDKFVDAMKKDPTNIKIQEEKLASYKAIYGGK</sequence>
<protein>
    <submittedName>
        <fullName evidence="8">Extracellular solute-binding protein</fullName>
    </submittedName>
</protein>
<dbReference type="InterPro" id="IPR006059">
    <property type="entry name" value="SBP"/>
</dbReference>
<keyword evidence="5" id="KW-0449">Lipoprotein</keyword>